<dbReference type="SUPFAM" id="SSF140931">
    <property type="entry name" value="Fic-like"/>
    <property type="match status" value="1"/>
</dbReference>
<proteinExistence type="predicted"/>
<organism evidence="3">
    <name type="scientific">Salmonella enterica</name>
    <name type="common">Salmonella choleraesuis</name>
    <dbReference type="NCBI Taxonomy" id="28901"/>
    <lineage>
        <taxon>Bacteria</taxon>
        <taxon>Pseudomonadati</taxon>
        <taxon>Pseudomonadota</taxon>
        <taxon>Gammaproteobacteria</taxon>
        <taxon>Enterobacterales</taxon>
        <taxon>Enterobacteriaceae</taxon>
        <taxon>Salmonella</taxon>
    </lineage>
</organism>
<keyword evidence="1" id="KW-0547">Nucleotide-binding</keyword>
<name>A0A403N3S7_SALER</name>
<dbReference type="PANTHER" id="PTHR13504:SF38">
    <property type="entry name" value="FIDO DOMAIN-CONTAINING PROTEIN"/>
    <property type="match status" value="1"/>
</dbReference>
<dbReference type="GO" id="GO:0005524">
    <property type="term" value="F:ATP binding"/>
    <property type="evidence" value="ECO:0007669"/>
    <property type="project" value="UniProtKB-KW"/>
</dbReference>
<dbReference type="InterPro" id="IPR040198">
    <property type="entry name" value="Fido_containing"/>
</dbReference>
<dbReference type="InterPro" id="IPR036597">
    <property type="entry name" value="Fido-like_dom_sf"/>
</dbReference>
<evidence type="ECO:0000256" key="1">
    <source>
        <dbReference type="PIRSR" id="PIRSR640198-2"/>
    </source>
</evidence>
<dbReference type="PANTHER" id="PTHR13504">
    <property type="entry name" value="FIDO DOMAIN-CONTAINING PROTEIN DDB_G0283145"/>
    <property type="match status" value="1"/>
</dbReference>
<dbReference type="InterPro" id="IPR003812">
    <property type="entry name" value="Fido"/>
</dbReference>
<keyword evidence="1" id="KW-0067">ATP-binding</keyword>
<dbReference type="Pfam" id="PF02661">
    <property type="entry name" value="Fic"/>
    <property type="match status" value="1"/>
</dbReference>
<comment type="caution">
    <text evidence="3">The sequence shown here is derived from an EMBL/GenBank/DDBJ whole genome shotgun (WGS) entry which is preliminary data.</text>
</comment>
<sequence>MEVNMQLTKRQQQIFDMFLDAPSEPRTISDFAELGPERTTIFRDIKKLVQADLLRQTGKSYRVNPDSDAYLHWDLSRAPYHREPVRYNPALLENYRPDSTFLLSDDQLLALEKAGQVEGIMEAQEKGKLYDRVLVSLLIDLTHASSNLENVPISWLDTRTLIEFGERPDGLTEQQMRIVMNHKAAISYLREHASTLTLSRRDLFDIHSLIIDSLLGDVSAAGRLRTVVVRFDDSRYLPPDNPHQLNEVFEMFCEKAVAISNPYEQAFFTMAFIPYLQPFQDGNKRVSRIGMNIPLVKNALAPFSFADIRRRDYTFGLLAFYERGRHHFLAKAFTEAYGKSAGRYADLISYINDGGMPGTLS</sequence>
<evidence type="ECO:0000259" key="2">
    <source>
        <dbReference type="PROSITE" id="PS51459"/>
    </source>
</evidence>
<reference evidence="3" key="1">
    <citation type="submission" date="2018-10" db="EMBL/GenBank/DDBJ databases">
        <authorList>
            <consortium name="PulseNet: The National Subtyping Network for Foodborne Disease Surveillance"/>
            <person name="Tarr C.L."/>
            <person name="Trees E."/>
            <person name="Katz L.S."/>
            <person name="Carleton-Romer H.A."/>
            <person name="Stroika S."/>
            <person name="Kucerova Z."/>
            <person name="Roache K.F."/>
            <person name="Sabol A.L."/>
            <person name="Besser J."/>
            <person name="Gerner-Smidt P."/>
        </authorList>
    </citation>
    <scope>NUCLEOTIDE SEQUENCE [LARGE SCALE GENOMIC DNA]</scope>
    <source>
        <strain evidence="3">PNUSAS038541</strain>
    </source>
</reference>
<feature type="binding site" evidence="1">
    <location>
        <begin position="281"/>
        <end position="288"/>
    </location>
    <ligand>
        <name>ATP</name>
        <dbReference type="ChEBI" id="CHEBI:30616"/>
    </ligand>
</feature>
<gene>
    <name evidence="3" type="ORF">EAK82_24900</name>
</gene>
<dbReference type="EMBL" id="RVIJ01000044">
    <property type="protein sequence ID" value="MLW03342.1"/>
    <property type="molecule type" value="Genomic_DNA"/>
</dbReference>
<evidence type="ECO:0000313" key="3">
    <source>
        <dbReference type="EMBL" id="MLW03342.1"/>
    </source>
</evidence>
<dbReference type="AlphaFoldDB" id="A0A403N3S7"/>
<dbReference type="Gene3D" id="1.10.3290.10">
    <property type="entry name" value="Fido-like domain"/>
    <property type="match status" value="1"/>
</dbReference>
<feature type="domain" description="Fido" evidence="2">
    <location>
        <begin position="198"/>
        <end position="353"/>
    </location>
</feature>
<accession>A0A403N3S7</accession>
<dbReference type="PROSITE" id="PS51459">
    <property type="entry name" value="FIDO"/>
    <property type="match status" value="1"/>
</dbReference>
<protein>
    <submittedName>
        <fullName evidence="3">Fic family protein</fullName>
    </submittedName>
</protein>
<dbReference type="Proteomes" id="UP000885392">
    <property type="component" value="Unassembled WGS sequence"/>
</dbReference>